<gene>
    <name evidence="2" type="ORF">PMAYCL1PPCAC_28289</name>
</gene>
<feature type="chain" id="PRO_5043025042" evidence="1">
    <location>
        <begin position="16"/>
        <end position="188"/>
    </location>
</feature>
<dbReference type="EMBL" id="BTRK01000006">
    <property type="protein sequence ID" value="GMR58094.1"/>
    <property type="molecule type" value="Genomic_DNA"/>
</dbReference>
<protein>
    <submittedName>
        <fullName evidence="2">Uncharacterized protein</fullName>
    </submittedName>
</protein>
<accession>A0AAN5IB39</accession>
<feature type="signal peptide" evidence="1">
    <location>
        <begin position="1"/>
        <end position="15"/>
    </location>
</feature>
<name>A0AAN5IB39_9BILA</name>
<evidence type="ECO:0000313" key="3">
    <source>
        <dbReference type="Proteomes" id="UP001328107"/>
    </source>
</evidence>
<dbReference type="Proteomes" id="UP001328107">
    <property type="component" value="Unassembled WGS sequence"/>
</dbReference>
<evidence type="ECO:0000256" key="1">
    <source>
        <dbReference type="SAM" id="SignalP"/>
    </source>
</evidence>
<keyword evidence="3" id="KW-1185">Reference proteome</keyword>
<proteinExistence type="predicted"/>
<keyword evidence="1" id="KW-0732">Signal</keyword>
<feature type="non-terminal residue" evidence="2">
    <location>
        <position position="188"/>
    </location>
</feature>
<sequence>LLLLLPLLFIPGCHNCSECGHHLISSEIRASILFLLDSLLAAWRLQLHRLCCCCSLSHWRHDLCSLVHRLHDFRSCLFHWLHDLCSCCDDCRGLGRLGHLVRSFSFLLFLHFFHFLFDSFFLLLFFLHFLFDSFWFLLILLSNLPRTHDLCCSLFHWLHDLCSSCDQRRVLDRLVHFFIFLLFLHFHL</sequence>
<dbReference type="AlphaFoldDB" id="A0AAN5IB39"/>
<organism evidence="2 3">
    <name type="scientific">Pristionchus mayeri</name>
    <dbReference type="NCBI Taxonomy" id="1317129"/>
    <lineage>
        <taxon>Eukaryota</taxon>
        <taxon>Metazoa</taxon>
        <taxon>Ecdysozoa</taxon>
        <taxon>Nematoda</taxon>
        <taxon>Chromadorea</taxon>
        <taxon>Rhabditida</taxon>
        <taxon>Rhabditina</taxon>
        <taxon>Diplogasteromorpha</taxon>
        <taxon>Diplogasteroidea</taxon>
        <taxon>Neodiplogasteridae</taxon>
        <taxon>Pristionchus</taxon>
    </lineage>
</organism>
<evidence type="ECO:0000313" key="2">
    <source>
        <dbReference type="EMBL" id="GMR58094.1"/>
    </source>
</evidence>
<reference evidence="3" key="1">
    <citation type="submission" date="2022-10" db="EMBL/GenBank/DDBJ databases">
        <title>Genome assembly of Pristionchus species.</title>
        <authorList>
            <person name="Yoshida K."/>
            <person name="Sommer R.J."/>
        </authorList>
    </citation>
    <scope>NUCLEOTIDE SEQUENCE [LARGE SCALE GENOMIC DNA]</scope>
    <source>
        <strain evidence="3">RS5460</strain>
    </source>
</reference>
<comment type="caution">
    <text evidence="2">The sequence shown here is derived from an EMBL/GenBank/DDBJ whole genome shotgun (WGS) entry which is preliminary data.</text>
</comment>
<feature type="non-terminal residue" evidence="2">
    <location>
        <position position="1"/>
    </location>
</feature>